<dbReference type="PANTHER" id="PTHR43852">
    <property type="entry name" value="NUCLEOTIDYLTRANSFERASE"/>
    <property type="match status" value="1"/>
</dbReference>
<gene>
    <name evidence="2" type="ordered locus">Tph_c05570</name>
</gene>
<dbReference type="HOGENOM" id="CLU_1569942_0_0_9"/>
<protein>
    <submittedName>
        <fullName evidence="2">Nucleotidyl transferase domain-containing protein</fullName>
    </submittedName>
</protein>
<dbReference type="SUPFAM" id="SSF81301">
    <property type="entry name" value="Nucleotidyltransferase"/>
    <property type="match status" value="1"/>
</dbReference>
<evidence type="ECO:0000259" key="1">
    <source>
        <dbReference type="Pfam" id="PF01909"/>
    </source>
</evidence>
<dbReference type="InterPro" id="IPR002934">
    <property type="entry name" value="Polymerase_NTP_transf_dom"/>
</dbReference>
<dbReference type="KEGG" id="tpz:Tph_c05570"/>
<reference evidence="2 3" key="1">
    <citation type="journal article" date="2012" name="BMC Genomics">
        <title>Genome-guided analysis of physiological and morphological traits of the fermentative acetate oxidizer Thermacetogenium phaeum.</title>
        <authorList>
            <person name="Oehler D."/>
            <person name="Poehlein A."/>
            <person name="Leimbach A."/>
            <person name="Muller N."/>
            <person name="Daniel R."/>
            <person name="Gottschalk G."/>
            <person name="Schink B."/>
        </authorList>
    </citation>
    <scope>NUCLEOTIDE SEQUENCE [LARGE SCALE GENOMIC DNA]</scope>
    <source>
        <strain evidence="3">ATCC BAA-254 / DSM 26808 / PB</strain>
    </source>
</reference>
<dbReference type="PANTHER" id="PTHR43852:SF2">
    <property type="entry name" value="PROTEIN ADENYLYLTRANSFERASE MNTA"/>
    <property type="match status" value="1"/>
</dbReference>
<dbReference type="InterPro" id="IPR043519">
    <property type="entry name" value="NT_sf"/>
</dbReference>
<dbReference type="GO" id="GO:0016779">
    <property type="term" value="F:nucleotidyltransferase activity"/>
    <property type="evidence" value="ECO:0007669"/>
    <property type="project" value="InterPro"/>
</dbReference>
<sequence length="170" mass="19339">MVSELYLIPLSTLVLSGEPSEFLKEREKRIVLDIEGKGLPLSRGGVAMPDDKGPDFSPEFMDKYRFLQRERAVRIRKLEEQARKKAREIAAVLKEKYGVSKVYLYGSLAWGGFTEGSDIDLLVTGYQGHDFWRMYVEVERTGAPFEISLVCEEDAHPSLRKAVIERGILL</sequence>
<dbReference type="EMBL" id="CP003732">
    <property type="protein sequence ID" value="AFV10795.1"/>
    <property type="molecule type" value="Genomic_DNA"/>
</dbReference>
<evidence type="ECO:0000313" key="3">
    <source>
        <dbReference type="Proteomes" id="UP000000467"/>
    </source>
</evidence>
<organism evidence="2 3">
    <name type="scientific">Thermacetogenium phaeum (strain ATCC BAA-254 / DSM 26808 / PB)</name>
    <dbReference type="NCBI Taxonomy" id="1089553"/>
    <lineage>
        <taxon>Bacteria</taxon>
        <taxon>Bacillati</taxon>
        <taxon>Bacillota</taxon>
        <taxon>Clostridia</taxon>
        <taxon>Thermoanaerobacterales</taxon>
        <taxon>Thermoanaerobacteraceae</taxon>
        <taxon>Thermacetogenium</taxon>
    </lineage>
</organism>
<dbReference type="AlphaFoldDB" id="K4LFR3"/>
<dbReference type="CDD" id="cd05403">
    <property type="entry name" value="NT_KNTase_like"/>
    <property type="match status" value="1"/>
</dbReference>
<proteinExistence type="predicted"/>
<dbReference type="Gene3D" id="3.30.460.10">
    <property type="entry name" value="Beta Polymerase, domain 2"/>
    <property type="match status" value="1"/>
</dbReference>
<dbReference type="InterPro" id="IPR052930">
    <property type="entry name" value="TA_antitoxin_MntA"/>
</dbReference>
<accession>K4LFR3</accession>
<feature type="domain" description="Polymerase nucleotidyl transferase" evidence="1">
    <location>
        <begin position="87"/>
        <end position="169"/>
    </location>
</feature>
<name>K4LFR3_THEPS</name>
<keyword evidence="3" id="KW-1185">Reference proteome</keyword>
<evidence type="ECO:0000313" key="2">
    <source>
        <dbReference type="EMBL" id="AFV10795.1"/>
    </source>
</evidence>
<keyword evidence="2" id="KW-0808">Transferase</keyword>
<dbReference type="Proteomes" id="UP000000467">
    <property type="component" value="Chromosome"/>
</dbReference>
<dbReference type="Pfam" id="PF01909">
    <property type="entry name" value="NTP_transf_2"/>
    <property type="match status" value="1"/>
</dbReference>
<dbReference type="STRING" id="1089553.Tph_c05570"/>
<dbReference type="eggNOG" id="COG1669">
    <property type="taxonomic scope" value="Bacteria"/>
</dbReference>